<sequence>MKRIRPKDTELLTKLSAFGKAYFSVADLERILGFSRESLYVTLNRLVKAGVLKRLRKNVYVIFNELVDTEKIANELYFPCYLSFKSALSYYGILSQVPYMLIFATVKPSKKMKIGNFEAEFRHLKEDLFFGYILKDGKNIAEPEKALLDELYMVARGEGRLDIEELDLRDIDKNKLKEYAKKFPGYVNRLVEKVNSYLGTTPITNEYRERIYWGKKDKKYFKKAGFPA</sequence>
<evidence type="ECO:0000313" key="3">
    <source>
        <dbReference type="Proteomes" id="UP000229753"/>
    </source>
</evidence>
<dbReference type="Proteomes" id="UP000229753">
    <property type="component" value="Unassembled WGS sequence"/>
</dbReference>
<protein>
    <recommendedName>
        <fullName evidence="1">AbiEi antitoxin N-terminal domain-containing protein</fullName>
    </recommendedName>
</protein>
<feature type="domain" description="AbiEi antitoxin N-terminal" evidence="1">
    <location>
        <begin position="11"/>
        <end position="61"/>
    </location>
</feature>
<dbReference type="Pfam" id="PF13338">
    <property type="entry name" value="AbiEi_4"/>
    <property type="match status" value="1"/>
</dbReference>
<dbReference type="InterPro" id="IPR036390">
    <property type="entry name" value="WH_DNA-bd_sf"/>
</dbReference>
<evidence type="ECO:0000313" key="2">
    <source>
        <dbReference type="EMBL" id="PIZ48018.1"/>
    </source>
</evidence>
<reference evidence="3" key="1">
    <citation type="submission" date="2017-09" db="EMBL/GenBank/DDBJ databases">
        <title>Depth-based differentiation of microbial function through sediment-hosted aquifers and enrichment of novel symbionts in the deep terrestrial subsurface.</title>
        <authorList>
            <person name="Probst A.J."/>
            <person name="Ladd B."/>
            <person name="Jarett J.K."/>
            <person name="Geller-Mcgrath D.E."/>
            <person name="Sieber C.M.K."/>
            <person name="Emerson J.B."/>
            <person name="Anantharaman K."/>
            <person name="Thomas B.C."/>
            <person name="Malmstrom R."/>
            <person name="Stieglmeier M."/>
            <person name="Klingl A."/>
            <person name="Woyke T."/>
            <person name="Ryan C.M."/>
            <person name="Banfield J.F."/>
        </authorList>
    </citation>
    <scope>NUCLEOTIDE SEQUENCE [LARGE SCALE GENOMIC DNA]</scope>
</reference>
<comment type="caution">
    <text evidence="2">The sequence shown here is derived from an EMBL/GenBank/DDBJ whole genome shotgun (WGS) entry which is preliminary data.</text>
</comment>
<dbReference type="SUPFAM" id="SSF46785">
    <property type="entry name" value="Winged helix' DNA-binding domain"/>
    <property type="match status" value="1"/>
</dbReference>
<accession>A0A2M7TME3</accession>
<gene>
    <name evidence="2" type="ORF">COY29_04400</name>
</gene>
<dbReference type="AlphaFoldDB" id="A0A2M7TME3"/>
<dbReference type="InterPro" id="IPR025159">
    <property type="entry name" value="AbiEi_N"/>
</dbReference>
<evidence type="ECO:0000259" key="1">
    <source>
        <dbReference type="Pfam" id="PF13338"/>
    </source>
</evidence>
<proteinExistence type="predicted"/>
<name>A0A2M7TME3_9BACT</name>
<dbReference type="EMBL" id="PFNO01000144">
    <property type="protein sequence ID" value="PIZ48018.1"/>
    <property type="molecule type" value="Genomic_DNA"/>
</dbReference>
<organism evidence="2 3">
    <name type="scientific">Candidatus Woesebacteria bacterium CG_4_10_14_0_2_um_filter_39_14</name>
    <dbReference type="NCBI Taxonomy" id="1975054"/>
    <lineage>
        <taxon>Bacteria</taxon>
        <taxon>Candidatus Woeseibacteriota</taxon>
    </lineage>
</organism>